<keyword evidence="1" id="KW-0472">Membrane</keyword>
<dbReference type="OrthoDB" id="9971417at2"/>
<keyword evidence="3" id="KW-1185">Reference proteome</keyword>
<reference evidence="2 3" key="1">
    <citation type="submission" date="2016-10" db="EMBL/GenBank/DDBJ databases">
        <authorList>
            <person name="de Groot N.N."/>
        </authorList>
    </citation>
    <scope>NUCLEOTIDE SEQUENCE [LARGE SCALE GENOMIC DNA]</scope>
    <source>
        <strain evidence="2 3">DSM 18978</strain>
    </source>
</reference>
<protein>
    <submittedName>
        <fullName evidence="2">Uncharacterized protein</fullName>
    </submittedName>
</protein>
<feature type="transmembrane region" description="Helical" evidence="1">
    <location>
        <begin position="63"/>
        <end position="83"/>
    </location>
</feature>
<evidence type="ECO:0000313" key="3">
    <source>
        <dbReference type="Proteomes" id="UP000198636"/>
    </source>
</evidence>
<gene>
    <name evidence="2" type="ORF">SAMN03080606_01823</name>
</gene>
<dbReference type="EMBL" id="FMUS01000010">
    <property type="protein sequence ID" value="SCY56281.1"/>
    <property type="molecule type" value="Genomic_DNA"/>
</dbReference>
<organism evidence="2 3">
    <name type="scientific">Alkaliphilus peptidifermentans DSM 18978</name>
    <dbReference type="NCBI Taxonomy" id="1120976"/>
    <lineage>
        <taxon>Bacteria</taxon>
        <taxon>Bacillati</taxon>
        <taxon>Bacillota</taxon>
        <taxon>Clostridia</taxon>
        <taxon>Peptostreptococcales</taxon>
        <taxon>Natronincolaceae</taxon>
        <taxon>Alkaliphilus</taxon>
    </lineage>
</organism>
<name>A0A1G5GY00_9FIRM</name>
<accession>A0A1G5GY00</accession>
<dbReference type="STRING" id="1120976.SAMN03080606_01823"/>
<dbReference type="AlphaFoldDB" id="A0A1G5GY00"/>
<dbReference type="Proteomes" id="UP000198636">
    <property type="component" value="Unassembled WGS sequence"/>
</dbReference>
<evidence type="ECO:0000256" key="1">
    <source>
        <dbReference type="SAM" id="Phobius"/>
    </source>
</evidence>
<dbReference type="RefSeq" id="WP_091542572.1">
    <property type="nucleotide sequence ID" value="NZ_FMUS01000010.1"/>
</dbReference>
<proteinExistence type="predicted"/>
<feature type="transmembrane region" description="Helical" evidence="1">
    <location>
        <begin position="95"/>
        <end position="122"/>
    </location>
</feature>
<keyword evidence="1" id="KW-0812">Transmembrane</keyword>
<evidence type="ECO:0000313" key="2">
    <source>
        <dbReference type="EMBL" id="SCY56281.1"/>
    </source>
</evidence>
<sequence length="139" mass="15951">MKCDVCKSNISVNYGDAYTFLCKKCVDTEEGHDKSKKDRKNDNRIEGEHGEYKKGMIVNISQAVKAVGIISTIVGILFFYWFIRQYLVSYWEFNILNLLIGIATTTIGVVVYAFGYIIPYIISIDKNLKELKDDLKVFK</sequence>
<keyword evidence="1" id="KW-1133">Transmembrane helix</keyword>